<proteinExistence type="predicted"/>
<dbReference type="PROSITE" id="PS50158">
    <property type="entry name" value="ZF_CCHC"/>
    <property type="match status" value="1"/>
</dbReference>
<dbReference type="GO" id="GO:0003676">
    <property type="term" value="F:nucleic acid binding"/>
    <property type="evidence" value="ECO:0007669"/>
    <property type="project" value="InterPro"/>
</dbReference>
<dbReference type="OrthoDB" id="10047254at2759"/>
<organism evidence="4 5">
    <name type="scientific">Biomphalaria glabrata</name>
    <name type="common">Bloodfluke planorb</name>
    <name type="synonym">Freshwater snail</name>
    <dbReference type="NCBI Taxonomy" id="6526"/>
    <lineage>
        <taxon>Eukaryota</taxon>
        <taxon>Metazoa</taxon>
        <taxon>Spiralia</taxon>
        <taxon>Lophotrochozoa</taxon>
        <taxon>Mollusca</taxon>
        <taxon>Gastropoda</taxon>
        <taxon>Heterobranchia</taxon>
        <taxon>Euthyneura</taxon>
        <taxon>Panpulmonata</taxon>
        <taxon>Hygrophila</taxon>
        <taxon>Lymnaeoidea</taxon>
        <taxon>Planorbidae</taxon>
        <taxon>Biomphalaria</taxon>
    </lineage>
</organism>
<dbReference type="STRING" id="6526.A0A2C9L3H3"/>
<dbReference type="Proteomes" id="UP000076420">
    <property type="component" value="Unassembled WGS sequence"/>
</dbReference>
<feature type="compositionally biased region" description="Polar residues" evidence="2">
    <location>
        <begin position="321"/>
        <end position="330"/>
    </location>
</feature>
<dbReference type="SUPFAM" id="SSF57756">
    <property type="entry name" value="Retrovirus zinc finger-like domains"/>
    <property type="match status" value="1"/>
</dbReference>
<sequence length="469" mass="55181">MSSYDKIVELVKVMELEGDKKREFIERELAKIEKKEREEKDIIEKDKDREERAAERAHQKQLKELETRQKELELEAAKTNPNIITQQSTTKPFISKFHKYNSKDETLENYLVQFEHIASTYNLNNEDMAKHLLANLSGEPLNIISTLTVDQKKDYAAVKTRLLEHFGKNSDFYRKLFRDTKLKKDGDFNRIIFDMRTNMIKWLELAKCDIKDPTQILDVTDLVFTFLKEKKIKTETELITNLNLFKDSHPGHTIDKRDLHQLAATATTSNNNNNDKYKWSNTKTCFNCGRRGHVKNQCKAPINYSYNYRYRSYTNFYNPNSYKHSNNYNNRPYRPHQSASPNERRNFTNSYQHNNYNRNNRQSRRDQFNYHTNNHPNNYNSGNRNNRNNSGNNTNTHREENVAYMQSNKSKIKVFPSYVNLKEVGSIRDSGATAIIVKASLVEPGQYLEDTVKVTYANIQKFDICKTAK</sequence>
<dbReference type="KEGG" id="bgt:106069916"/>
<dbReference type="SMART" id="SM00343">
    <property type="entry name" value="ZnF_C2HC"/>
    <property type="match status" value="1"/>
</dbReference>
<gene>
    <name evidence="4" type="primary">106069916</name>
</gene>
<dbReference type="InterPro" id="IPR001878">
    <property type="entry name" value="Znf_CCHC"/>
</dbReference>
<evidence type="ECO:0000313" key="5">
    <source>
        <dbReference type="Proteomes" id="UP000076420"/>
    </source>
</evidence>
<evidence type="ECO:0000313" key="4">
    <source>
        <dbReference type="EnsemblMetazoa" id="BGLB026641-PA"/>
    </source>
</evidence>
<dbReference type="AlphaFoldDB" id="A0A2C9L3H3"/>
<dbReference type="PANTHER" id="PTHR46888">
    <property type="entry name" value="ZINC KNUCKLE DOMAINCONTAINING PROTEIN-RELATED"/>
    <property type="match status" value="1"/>
</dbReference>
<dbReference type="GO" id="GO:0008270">
    <property type="term" value="F:zinc ion binding"/>
    <property type="evidence" value="ECO:0007669"/>
    <property type="project" value="UniProtKB-KW"/>
</dbReference>
<dbReference type="EnsemblMetazoa" id="BGLB026641-RA">
    <property type="protein sequence ID" value="BGLB026641-PA"/>
    <property type="gene ID" value="BGLB026641"/>
</dbReference>
<protein>
    <recommendedName>
        <fullName evidence="3">CCHC-type domain-containing protein</fullName>
    </recommendedName>
</protein>
<accession>A0A2C9L3H3</accession>
<feature type="domain" description="CCHC-type" evidence="3">
    <location>
        <begin position="285"/>
        <end position="299"/>
    </location>
</feature>
<dbReference type="Pfam" id="PF00098">
    <property type="entry name" value="zf-CCHC"/>
    <property type="match status" value="1"/>
</dbReference>
<dbReference type="VEuPathDB" id="VectorBase:BGLB026641"/>
<feature type="compositionally biased region" description="Low complexity" evidence="2">
    <location>
        <begin position="369"/>
        <end position="395"/>
    </location>
</feature>
<dbReference type="VEuPathDB" id="VectorBase:BGLAX_035924"/>
<evidence type="ECO:0000259" key="3">
    <source>
        <dbReference type="PROSITE" id="PS50158"/>
    </source>
</evidence>
<evidence type="ECO:0000256" key="2">
    <source>
        <dbReference type="SAM" id="MobiDB-lite"/>
    </source>
</evidence>
<feature type="region of interest" description="Disordered" evidence="2">
    <location>
        <begin position="321"/>
        <end position="396"/>
    </location>
</feature>
<dbReference type="InterPro" id="IPR036875">
    <property type="entry name" value="Znf_CCHC_sf"/>
</dbReference>
<keyword evidence="1" id="KW-0479">Metal-binding</keyword>
<dbReference type="PANTHER" id="PTHR46888:SF1">
    <property type="entry name" value="RIBONUCLEASE H"/>
    <property type="match status" value="1"/>
</dbReference>
<feature type="region of interest" description="Disordered" evidence="2">
    <location>
        <begin position="35"/>
        <end position="60"/>
    </location>
</feature>
<keyword evidence="1" id="KW-0862">Zinc</keyword>
<keyword evidence="1" id="KW-0863">Zinc-finger</keyword>
<reference evidence="4" key="1">
    <citation type="submission" date="2020-05" db="UniProtKB">
        <authorList>
            <consortium name="EnsemblMetazoa"/>
        </authorList>
    </citation>
    <scope>IDENTIFICATION</scope>
    <source>
        <strain evidence="4">BB02</strain>
    </source>
</reference>
<name>A0A2C9L3H3_BIOGL</name>
<evidence type="ECO:0000256" key="1">
    <source>
        <dbReference type="PROSITE-ProRule" id="PRU00047"/>
    </source>
</evidence>
<feature type="compositionally biased region" description="Low complexity" evidence="2">
    <location>
        <begin position="349"/>
        <end position="360"/>
    </location>
</feature>